<sequence length="359" mass="39924">VASGFRENSSCVEGYERNIYLLLLLFVDRSCCCRVNLKLQIAFLFLFIITTVYPLFLSLTLSPFMFSHVHMNQTANWKHDAPVQMSHACVLTDSSGHMTSSPLGSPTSHRGIHPSLLSPTSMGPSGSLHSPLSSLGSPMNGMSSPFSVISSPMGPHSINSPGMGYGSSVSPQVKDRRCLNVTLMMKVKGHKSLNDFDDEAVKLGQLFNDLMMKVKDHRCLNDFDDEGERSSLFKMYLDDEDDEGERSKVKGRRCLNDVKGFAGFDLEAESVDLDASFNLRRCKCSGSWKRLDSGFGKAENIQLKKGVNVLREMKNAAFKTSGDADDVMWHFDFCRLETHTHTLCSMMDLTVCDIMVVQL</sequence>
<reference evidence="4 5" key="1">
    <citation type="journal article" date="2021" name="Sci. Rep.">
        <title>Chromosome anchoring in Senegalese sole (Solea senegalensis) reveals sex-associated markers and genome rearrangements in flatfish.</title>
        <authorList>
            <person name="Guerrero-Cozar I."/>
            <person name="Gomez-Garrido J."/>
            <person name="Berbel C."/>
            <person name="Martinez-Blanch J.F."/>
            <person name="Alioto T."/>
            <person name="Claros M.G."/>
            <person name="Gagnaire P.A."/>
            <person name="Manchado M."/>
        </authorList>
    </citation>
    <scope>NUCLEOTIDE SEQUENCE [LARGE SCALE GENOMIC DNA]</scope>
    <source>
        <strain evidence="4">Sse05_10M</strain>
    </source>
</reference>
<evidence type="ECO:0000256" key="2">
    <source>
        <dbReference type="SAM" id="Phobius"/>
    </source>
</evidence>
<proteinExistence type="predicted"/>
<feature type="transmembrane region" description="Helical" evidence="2">
    <location>
        <begin position="43"/>
        <end position="66"/>
    </location>
</feature>
<feature type="region of interest" description="Disordered" evidence="1">
    <location>
        <begin position="96"/>
        <end position="134"/>
    </location>
</feature>
<organism evidence="4 5">
    <name type="scientific">Solea senegalensis</name>
    <name type="common">Senegalese sole</name>
    <dbReference type="NCBI Taxonomy" id="28829"/>
    <lineage>
        <taxon>Eukaryota</taxon>
        <taxon>Metazoa</taxon>
        <taxon>Chordata</taxon>
        <taxon>Craniata</taxon>
        <taxon>Vertebrata</taxon>
        <taxon>Euteleostomi</taxon>
        <taxon>Actinopterygii</taxon>
        <taxon>Neopterygii</taxon>
        <taxon>Teleostei</taxon>
        <taxon>Neoteleostei</taxon>
        <taxon>Acanthomorphata</taxon>
        <taxon>Carangaria</taxon>
        <taxon>Pleuronectiformes</taxon>
        <taxon>Pleuronectoidei</taxon>
        <taxon>Soleidae</taxon>
        <taxon>Solea</taxon>
    </lineage>
</organism>
<feature type="compositionally biased region" description="Low complexity" evidence="1">
    <location>
        <begin position="121"/>
        <end position="134"/>
    </location>
</feature>
<dbReference type="EMBL" id="JAGKHQ010000617">
    <property type="protein sequence ID" value="KAG7466690.1"/>
    <property type="molecule type" value="Genomic_DNA"/>
</dbReference>
<accession>A0AAV6PJE4</accession>
<comment type="caution">
    <text evidence="4">The sequence shown here is derived from an EMBL/GenBank/DDBJ whole genome shotgun (WGS) entry which is preliminary data.</text>
</comment>
<dbReference type="Proteomes" id="UP000693946">
    <property type="component" value="Unassembled WGS sequence"/>
</dbReference>
<dbReference type="InterPro" id="IPR021780">
    <property type="entry name" value="Nuc_recep-AF1"/>
</dbReference>
<evidence type="ECO:0000313" key="4">
    <source>
        <dbReference type="EMBL" id="KAG7466690.1"/>
    </source>
</evidence>
<feature type="compositionally biased region" description="Polar residues" evidence="1">
    <location>
        <begin position="96"/>
        <end position="108"/>
    </location>
</feature>
<keyword evidence="5" id="KW-1185">Reference proteome</keyword>
<keyword evidence="2" id="KW-1133">Transmembrane helix</keyword>
<keyword evidence="2" id="KW-0812">Transmembrane</keyword>
<name>A0AAV6PJE4_SOLSE</name>
<feature type="non-terminal residue" evidence="4">
    <location>
        <position position="1"/>
    </location>
</feature>
<dbReference type="AlphaFoldDB" id="A0AAV6PJE4"/>
<dbReference type="Pfam" id="PF11825">
    <property type="entry name" value="Nuc_recep-AF1"/>
    <property type="match status" value="1"/>
</dbReference>
<evidence type="ECO:0000256" key="1">
    <source>
        <dbReference type="SAM" id="MobiDB-lite"/>
    </source>
</evidence>
<evidence type="ECO:0000259" key="3">
    <source>
        <dbReference type="Pfam" id="PF11825"/>
    </source>
</evidence>
<evidence type="ECO:0000313" key="5">
    <source>
        <dbReference type="Proteomes" id="UP000693946"/>
    </source>
</evidence>
<gene>
    <name evidence="4" type="ORF">JOB18_045798</name>
</gene>
<keyword evidence="2" id="KW-0472">Membrane</keyword>
<feature type="domain" description="Nuclear/hormone receptor activator site AF-1" evidence="3">
    <location>
        <begin position="102"/>
        <end position="174"/>
    </location>
</feature>
<protein>
    <recommendedName>
        <fullName evidence="3">Nuclear/hormone receptor activator site AF-1 domain-containing protein</fullName>
    </recommendedName>
</protein>